<evidence type="ECO:0000313" key="2">
    <source>
        <dbReference type="Proteomes" id="UP000007462"/>
    </source>
</evidence>
<evidence type="ECO:0000313" key="1">
    <source>
        <dbReference type="EMBL" id="AAO83867.1"/>
    </source>
</evidence>
<dbReference type="EMBL" id="AF513032">
    <property type="protein sequence ID" value="AAO83867.1"/>
    <property type="molecule type" value="Genomic_DNA"/>
</dbReference>
<dbReference type="RefSeq" id="NP_817309.1">
    <property type="nucleotide sequence ID" value="NC_004678.1"/>
</dbReference>
<organism evidence="1 2">
    <name type="scientific">Staphylococcus phage 44AHJD</name>
    <dbReference type="NCBI Taxonomy" id="204086"/>
    <lineage>
        <taxon>Viruses</taxon>
        <taxon>Duplodnaviria</taxon>
        <taxon>Heunggongvirae</taxon>
        <taxon>Uroviricota</taxon>
        <taxon>Caudoviricetes</taxon>
        <taxon>Rountreeviridae</taxon>
        <taxon>Rakietenvirinae</taxon>
        <taxon>Rosenblumvirus</taxon>
    </lineage>
</organism>
<sequence length="92" mass="10478">MKMVHLHVVFYQYLHVSVVQNYQNLMAIGSNQTVIHHITKFVYQMVTYGLVITGKAHVIIYQCANGMEKQVIVTVLVFLGGCSHNGYFSLFL</sequence>
<dbReference type="KEGG" id="vg:1258925"/>
<protein>
    <submittedName>
        <fullName evidence="1">Holin</fullName>
    </submittedName>
</protein>
<proteinExistence type="predicted"/>
<dbReference type="OrthoDB" id="33062at10239"/>
<keyword evidence="2" id="KW-1185">Reference proteome</keyword>
<organismHost>
    <name type="scientific">Staphylococcus aureus</name>
    <dbReference type="NCBI Taxonomy" id="1280"/>
</organismHost>
<name>Q859L0_BP44A</name>
<dbReference type="Proteomes" id="UP000007462">
    <property type="component" value="Segment"/>
</dbReference>
<reference evidence="1 2" key="1">
    <citation type="journal article" date="2003" name="FEMS Microbiol. Lett.">
        <title>Complete nucleotide sequence and molecular characterization of two lytic Staphylococcus aureus phages: 44AHJD and P68.</title>
        <authorList>
            <person name="Vybiral D."/>
            <person name="Takac M."/>
            <person name="Loessner M."/>
            <person name="Witte A."/>
            <person name="von Ahsen U."/>
            <person name="Blaesi U."/>
        </authorList>
    </citation>
    <scope>NUCLEOTIDE SEQUENCE</scope>
</reference>
<dbReference type="GeneID" id="1258925"/>
<accession>Q859L0</accession>